<keyword evidence="2" id="KW-1133">Transmembrane helix</keyword>
<proteinExistence type="predicted"/>
<comment type="caution">
    <text evidence="3">The sequence shown here is derived from an EMBL/GenBank/DDBJ whole genome shotgun (WGS) entry which is preliminary data.</text>
</comment>
<dbReference type="EMBL" id="QGGP01000001">
    <property type="protein sequence ID" value="PWK20552.1"/>
    <property type="molecule type" value="Genomic_DNA"/>
</dbReference>
<dbReference type="AlphaFoldDB" id="A0A316DSX1"/>
<feature type="region of interest" description="Disordered" evidence="1">
    <location>
        <begin position="519"/>
        <end position="538"/>
    </location>
</feature>
<feature type="compositionally biased region" description="Acidic residues" evidence="1">
    <location>
        <begin position="743"/>
        <end position="752"/>
    </location>
</feature>
<keyword evidence="2" id="KW-0472">Membrane</keyword>
<keyword evidence="4" id="KW-1185">Reference proteome</keyword>
<feature type="compositionally biased region" description="Basic and acidic residues" evidence="1">
    <location>
        <begin position="949"/>
        <end position="968"/>
    </location>
</feature>
<organism evidence="3 4">
    <name type="scientific">Xanthomarina spongicola</name>
    <dbReference type="NCBI Taxonomy" id="570520"/>
    <lineage>
        <taxon>Bacteria</taxon>
        <taxon>Pseudomonadati</taxon>
        <taxon>Bacteroidota</taxon>
        <taxon>Flavobacteriia</taxon>
        <taxon>Flavobacteriales</taxon>
        <taxon>Flavobacteriaceae</taxon>
        <taxon>Xanthomarina</taxon>
    </lineage>
</organism>
<keyword evidence="2" id="KW-0812">Transmembrane</keyword>
<feature type="transmembrane region" description="Helical" evidence="2">
    <location>
        <begin position="31"/>
        <end position="56"/>
    </location>
</feature>
<evidence type="ECO:0000256" key="1">
    <source>
        <dbReference type="SAM" id="MobiDB-lite"/>
    </source>
</evidence>
<accession>A0A316DSX1</accession>
<sequence>MHIIYMTKFADIQLKLEQFIKRFYANELLKGAILFFAIGFLYLLFTLFVEYVLWLNPTARTILFWVFIGVELALFYKFIAIPLAKLFKLQKGIDFKEASKIIGNHFPEVNDKLLNMLQLKDDSAESELLLASIEQKSTELQPIPFKLAVNFKSNLKYLKYAAIPVIILLLTFVTGHINWFSDSYNRVVNYKTAYEPPAPFQFFVINEDLNVIENKDFKLMVSTVGEVVPENVKITFNNESYLLQQVNSGNFEYVFSKPKQNVEFQLSANNVISKPYELLVTEVPSLLGFDMVLDYPSYIKKTDEVLKSTGNAVVPHGTNITWKLQTKATNQVQWISKDTTLLTKTDSDNFEITKQIFNQTIYSLSTSNKNINNYETLAFQIEVIKDEYPELNIKMAVDSLDQQSLYFHGQASDDYGLSKLQLVYYPAENEADKLIEPISITSSNIAEFISAFPNQLQLKEGISYNLYFQVFDNDALNRFKSTKSNVYSYRKLTKEEEEEKQLEQQNETIQDLDKSMEKLEERQKELESLSKTQKEKSELNFNDKRQLENFLKRQEQQEEMMKNFNKKLQENLEDFQKENEKEDTFKEDLKERLKDNEEQLKKDEKLLEELEKLQEKINKEELTEKLEKLAKQNKNQKRSLEQLLELTKRYYVAKKLEKLQKELEDLAEKQLELSNETKENNTKEKQDELNKEFDDFKKEMEDLQKENDDLKQPMKIPDDEKQKEDIKKDQEAASDELEKKEENEEQNQEQDAQENQKNASKKQKQAGQKMKNMSEKMQASMQMMGGGEQMQEDIEMLRQILDNLIVFSLDQEALMNQFKVIEVNHNKYATYLRKQYTLKEHFSHIDDSLFALSLRQPKLSEFVNKEISEVFYNIDKSLDQFSENRIFQGVSNQQYTITAANNLADFLSNIMNSMQMQASGQGQGQGQPEQGLPDIIMSQEELNKQMQDGMKKSQEGKPKDGEEGKEGEKEGEEGESGKEGKDGKEGESGKEGKEGKQQGEGEGSMSEEMHGELFQIYQRQQQIRQALKDKLAKEGINPNANNLLKQMEDVEMDLLNKGFTQRTLEKMMNLQHQLLKLENATFQQGMDTKRKSESNKKQFDNNTNNQIPTAKEYFNTNEILNRQSLPLQPVYNKKVQEYFKQEND</sequence>
<feature type="compositionally biased region" description="Basic and acidic residues" evidence="1">
    <location>
        <begin position="975"/>
        <end position="999"/>
    </location>
</feature>
<feature type="transmembrane region" description="Helical" evidence="2">
    <location>
        <begin position="62"/>
        <end position="84"/>
    </location>
</feature>
<reference evidence="3 4" key="1">
    <citation type="submission" date="2018-05" db="EMBL/GenBank/DDBJ databases">
        <title>Genomic Encyclopedia of Archaeal and Bacterial Type Strains, Phase II (KMG-II): from individual species to whole genera.</title>
        <authorList>
            <person name="Goeker M."/>
        </authorList>
    </citation>
    <scope>NUCLEOTIDE SEQUENCE [LARGE SCALE GENOMIC DNA]</scope>
    <source>
        <strain evidence="3 4">DSM 22637</strain>
    </source>
</reference>
<feature type="region of interest" description="Disordered" evidence="1">
    <location>
        <begin position="704"/>
        <end position="775"/>
    </location>
</feature>
<feature type="region of interest" description="Disordered" evidence="1">
    <location>
        <begin position="672"/>
        <end position="692"/>
    </location>
</feature>
<name>A0A316DSX1_9FLAO</name>
<feature type="region of interest" description="Disordered" evidence="1">
    <location>
        <begin position="944"/>
        <end position="1007"/>
    </location>
</feature>
<feature type="region of interest" description="Disordered" evidence="1">
    <location>
        <begin position="1086"/>
        <end position="1107"/>
    </location>
</feature>
<feature type="compositionally biased region" description="Basic and acidic residues" evidence="1">
    <location>
        <begin position="1087"/>
        <end position="1099"/>
    </location>
</feature>
<feature type="compositionally biased region" description="Basic and acidic residues" evidence="1">
    <location>
        <begin position="704"/>
        <end position="742"/>
    </location>
</feature>
<evidence type="ECO:0000313" key="4">
    <source>
        <dbReference type="Proteomes" id="UP000245430"/>
    </source>
</evidence>
<protein>
    <submittedName>
        <fullName evidence="3">Uncharacterized protein</fullName>
    </submittedName>
</protein>
<gene>
    <name evidence="3" type="ORF">LX78_00254</name>
</gene>
<evidence type="ECO:0000313" key="3">
    <source>
        <dbReference type="EMBL" id="PWK20552.1"/>
    </source>
</evidence>
<evidence type="ECO:0000256" key="2">
    <source>
        <dbReference type="SAM" id="Phobius"/>
    </source>
</evidence>
<dbReference type="Proteomes" id="UP000245430">
    <property type="component" value="Unassembled WGS sequence"/>
</dbReference>